<name>A0ACC3T0Q0_LIPKO</name>
<sequence length="344" mass="37302">MNARGYILSSRQLLRTATGKNLALFRRVCRSDHAQTAFARYSTYSTTEEVTHQRPKVTVNTIRSLYRQNIAIAALTAHDFPSATVADRAGVDLTLVGDSLAMVALGYENTNQITMDEMLSHCRAVARGSKSPFLVADLPFGTYEVSEEQALQNSIRLIREGNMEGVKLEGGIEMADTVKKITTAGIPVLGHIGLTPQRSVSLGGFRVQARTATGAKKLLQSAQALQDAGCFALVVEAVPAPVAKFITQALTIPTIGIGAGIECSGQVLVQLDMLGSFDRFSPKFVKKYANAFETNASAVAEYVREVKQRVFPAEEHTYPMRSEDDIKKLEGLDIPARKVSSSGM</sequence>
<comment type="caution">
    <text evidence="1">The sequence shown here is derived from an EMBL/GenBank/DDBJ whole genome shotgun (WGS) entry which is preliminary data.</text>
</comment>
<evidence type="ECO:0000313" key="1">
    <source>
        <dbReference type="EMBL" id="KAK9237279.1"/>
    </source>
</evidence>
<dbReference type="EMBL" id="MU971371">
    <property type="protein sequence ID" value="KAK9237279.1"/>
    <property type="molecule type" value="Genomic_DNA"/>
</dbReference>
<dbReference type="Proteomes" id="UP001433508">
    <property type="component" value="Unassembled WGS sequence"/>
</dbReference>
<evidence type="ECO:0000313" key="2">
    <source>
        <dbReference type="Proteomes" id="UP001433508"/>
    </source>
</evidence>
<organism evidence="1 2">
    <name type="scientific">Lipomyces kononenkoae</name>
    <name type="common">Yeast</name>
    <dbReference type="NCBI Taxonomy" id="34357"/>
    <lineage>
        <taxon>Eukaryota</taxon>
        <taxon>Fungi</taxon>
        <taxon>Dikarya</taxon>
        <taxon>Ascomycota</taxon>
        <taxon>Saccharomycotina</taxon>
        <taxon>Lipomycetes</taxon>
        <taxon>Lipomycetales</taxon>
        <taxon>Lipomycetaceae</taxon>
        <taxon>Lipomyces</taxon>
    </lineage>
</organism>
<accession>A0ACC3T0Q0</accession>
<proteinExistence type="predicted"/>
<reference evidence="2" key="1">
    <citation type="journal article" date="2024" name="Front. Bioeng. Biotechnol.">
        <title>Genome-scale model development and genomic sequencing of the oleaginous clade Lipomyces.</title>
        <authorList>
            <person name="Czajka J.J."/>
            <person name="Han Y."/>
            <person name="Kim J."/>
            <person name="Mondo S.J."/>
            <person name="Hofstad B.A."/>
            <person name="Robles A."/>
            <person name="Haridas S."/>
            <person name="Riley R."/>
            <person name="LaButti K."/>
            <person name="Pangilinan J."/>
            <person name="Andreopoulos W."/>
            <person name="Lipzen A."/>
            <person name="Yan J."/>
            <person name="Wang M."/>
            <person name="Ng V."/>
            <person name="Grigoriev I.V."/>
            <person name="Spatafora J.W."/>
            <person name="Magnuson J.K."/>
            <person name="Baker S.E."/>
            <person name="Pomraning K.R."/>
        </authorList>
    </citation>
    <scope>NUCLEOTIDE SEQUENCE [LARGE SCALE GENOMIC DNA]</scope>
    <source>
        <strain evidence="2">CBS 7786</strain>
    </source>
</reference>
<keyword evidence="2" id="KW-1185">Reference proteome</keyword>
<protein>
    <submittedName>
        <fullName evidence="1">Ketopantoate hydroxymethyltransferase-domain-containing protein</fullName>
    </submittedName>
</protein>
<gene>
    <name evidence="1" type="ORF">V1525DRAFT_404322</name>
</gene>